<accession>A0A3B0SCI9</accession>
<dbReference type="InterPro" id="IPR007709">
    <property type="entry name" value="N-FG_amidohydro"/>
</dbReference>
<reference evidence="1" key="1">
    <citation type="submission" date="2018-06" db="EMBL/GenBank/DDBJ databases">
        <authorList>
            <person name="Zhirakovskaya E."/>
        </authorList>
    </citation>
    <scope>NUCLEOTIDE SEQUENCE</scope>
</reference>
<dbReference type="Pfam" id="PF05013">
    <property type="entry name" value="FGase"/>
    <property type="match status" value="1"/>
</dbReference>
<gene>
    <name evidence="1" type="ORF">MNBD_ALPHA01-874</name>
</gene>
<dbReference type="GO" id="GO:0050129">
    <property type="term" value="F:N-formylglutamate deformylase activity"/>
    <property type="evidence" value="ECO:0007669"/>
    <property type="project" value="UniProtKB-EC"/>
</dbReference>
<dbReference type="Gene3D" id="3.40.630.40">
    <property type="entry name" value="Zn-dependent exopeptidases"/>
    <property type="match status" value="1"/>
</dbReference>
<evidence type="ECO:0000313" key="1">
    <source>
        <dbReference type="EMBL" id="VAW01713.1"/>
    </source>
</evidence>
<dbReference type="EMBL" id="UOEJ01000152">
    <property type="protein sequence ID" value="VAW01713.1"/>
    <property type="molecule type" value="Genomic_DNA"/>
</dbReference>
<organism evidence="1">
    <name type="scientific">hydrothermal vent metagenome</name>
    <dbReference type="NCBI Taxonomy" id="652676"/>
    <lineage>
        <taxon>unclassified sequences</taxon>
        <taxon>metagenomes</taxon>
        <taxon>ecological metagenomes</taxon>
    </lineage>
</organism>
<name>A0A3B0SCI9_9ZZZZ</name>
<dbReference type="EC" id="3.5.1.68" evidence="1"/>
<proteinExistence type="predicted"/>
<keyword evidence="1" id="KW-0378">Hydrolase</keyword>
<sequence length="288" mass="32478">MHPYSILSPVGPQNGILFNSPHSGTYLPDDFLKQISIAPEQLHYSGDMFVDRLITDTPKFGATGFINHYARTYVDTNRTAREIDPDMFINPPQRDKFTKSDKVMRGFGIFSRRSYNGQGIYSHPLPASEINYRLDRVYHPVHAALSELLKKIHQDHGYYLLLDCHSMPSYNFIGQELSRATQPDLIIGDCFSQSCIGKISQHVAGYFTNHGLKVAFNTPYSGGFNTQEYGKPAGGRNALQLEFNRALYMDEKTLKVHDGFMPLQDLLTGLSDNLDRNLSGFFPAEQGL</sequence>
<dbReference type="SUPFAM" id="SSF53187">
    <property type="entry name" value="Zn-dependent exopeptidases"/>
    <property type="match status" value="1"/>
</dbReference>
<protein>
    <submittedName>
        <fullName evidence="1">N-formylglutamate deformylase</fullName>
        <ecNumber evidence="1">3.5.1.68</ecNumber>
    </submittedName>
</protein>
<dbReference type="AlphaFoldDB" id="A0A3B0SCI9"/>